<feature type="transmembrane region" description="Helical" evidence="1">
    <location>
        <begin position="48"/>
        <end position="67"/>
    </location>
</feature>
<keyword evidence="1" id="KW-0812">Transmembrane</keyword>
<reference evidence="2 3" key="1">
    <citation type="submission" date="2018-09" db="EMBL/GenBank/DDBJ databases">
        <title>Genome sequencing of strain 2DFW10M-5.</title>
        <authorList>
            <person name="Heo J."/>
            <person name="Kim S.-J."/>
            <person name="Kwon S.-W."/>
        </authorList>
    </citation>
    <scope>NUCLEOTIDE SEQUENCE [LARGE SCALE GENOMIC DNA]</scope>
    <source>
        <strain evidence="2 3">2DFW10M-5</strain>
    </source>
</reference>
<dbReference type="InterPro" id="IPR047789">
    <property type="entry name" value="CU044_5270-like"/>
</dbReference>
<gene>
    <name evidence="2" type="ORF">D7I44_13560</name>
</gene>
<dbReference type="AlphaFoldDB" id="A0A387BTT8"/>
<proteinExistence type="predicted"/>
<name>A0A387BTT8_9MICO</name>
<evidence type="ECO:0000313" key="3">
    <source>
        <dbReference type="Proteomes" id="UP000275069"/>
    </source>
</evidence>
<keyword evidence="3" id="KW-1185">Reference proteome</keyword>
<sequence length="364" mass="37331">MRAEIKEPSEGALVAGRAQLEELWTTDASPKQRPRARASRPRLTWRRAGWTAGGVAVAFGVAAALALTNVIGLPGGHGGASPAAASALINAADVAANASDPVVPPGQYLKLTTDAVYSSTVGGESGTTVSYLRENSDEQYIPADQSQTWIWIRPAATLYRTFGPASEAAAKQDLAGDFNVPTEWVVGAGGCYYGSCSTDMTPAAIAALPSGPGKLLDQVYARSKGQGDSQGAAAIGWIADLLRTGIVPAGTRAALFRAAALIPGVQLTDKAANLDGRTGTAVGFASTSAGYRQDIIIDPATGAFIGEREVLLRADSGMPAGTSIEWTSVATSVVDSAPRGTANGGFDATGCTKDRLKGYLCPSN</sequence>
<dbReference type="KEGG" id="gry:D7I44_13560"/>
<organism evidence="2 3">
    <name type="scientific">Gryllotalpicola protaetiae</name>
    <dbReference type="NCBI Taxonomy" id="2419771"/>
    <lineage>
        <taxon>Bacteria</taxon>
        <taxon>Bacillati</taxon>
        <taxon>Actinomycetota</taxon>
        <taxon>Actinomycetes</taxon>
        <taxon>Micrococcales</taxon>
        <taxon>Microbacteriaceae</taxon>
        <taxon>Gryllotalpicola</taxon>
    </lineage>
</organism>
<dbReference type="EMBL" id="CP032624">
    <property type="protein sequence ID" value="AYG04456.1"/>
    <property type="molecule type" value="Genomic_DNA"/>
</dbReference>
<dbReference type="OrthoDB" id="3387554at2"/>
<accession>A0A387BTT8</accession>
<evidence type="ECO:0000256" key="1">
    <source>
        <dbReference type="SAM" id="Phobius"/>
    </source>
</evidence>
<dbReference type="NCBIfam" id="NF038083">
    <property type="entry name" value="CU044_5270_fam"/>
    <property type="match status" value="1"/>
</dbReference>
<protein>
    <submittedName>
        <fullName evidence="2">Uncharacterized protein</fullName>
    </submittedName>
</protein>
<keyword evidence="1" id="KW-1133">Transmembrane helix</keyword>
<dbReference type="Proteomes" id="UP000275069">
    <property type="component" value="Chromosome"/>
</dbReference>
<evidence type="ECO:0000313" key="2">
    <source>
        <dbReference type="EMBL" id="AYG04456.1"/>
    </source>
</evidence>
<keyword evidence="1" id="KW-0472">Membrane</keyword>